<dbReference type="RefSeq" id="WP_354638488.1">
    <property type="nucleotide sequence ID" value="NZ_CP159872.1"/>
</dbReference>
<evidence type="ECO:0000256" key="2">
    <source>
        <dbReference type="ARBA" id="ARBA00022448"/>
    </source>
</evidence>
<feature type="transmembrane region" description="Helical" evidence="8">
    <location>
        <begin position="377"/>
        <end position="395"/>
    </location>
</feature>
<dbReference type="PIRSF" id="PIRSF006060">
    <property type="entry name" value="AA_transporter"/>
    <property type="match status" value="1"/>
</dbReference>
<keyword evidence="6 8" id="KW-0472">Membrane</keyword>
<feature type="transmembrane region" description="Helical" evidence="8">
    <location>
        <begin position="350"/>
        <end position="371"/>
    </location>
</feature>
<feature type="transmembrane region" description="Helical" evidence="8">
    <location>
        <begin position="250"/>
        <end position="273"/>
    </location>
</feature>
<feature type="transmembrane region" description="Helical" evidence="8">
    <location>
        <begin position="212"/>
        <end position="229"/>
    </location>
</feature>
<dbReference type="Gene3D" id="1.20.1740.10">
    <property type="entry name" value="Amino acid/polyamine transporter I"/>
    <property type="match status" value="1"/>
</dbReference>
<organism evidence="9">
    <name type="scientific">Kitasatospora camelliae</name>
    <dbReference type="NCBI Taxonomy" id="3156397"/>
    <lineage>
        <taxon>Bacteria</taxon>
        <taxon>Bacillati</taxon>
        <taxon>Actinomycetota</taxon>
        <taxon>Actinomycetes</taxon>
        <taxon>Kitasatosporales</taxon>
        <taxon>Streptomycetaceae</taxon>
        <taxon>Kitasatospora</taxon>
    </lineage>
</organism>
<dbReference type="Pfam" id="PF13520">
    <property type="entry name" value="AA_permease_2"/>
    <property type="match status" value="1"/>
</dbReference>
<dbReference type="InterPro" id="IPR044566">
    <property type="entry name" value="RMV1-like"/>
</dbReference>
<feature type="transmembrane region" description="Helical" evidence="8">
    <location>
        <begin position="407"/>
        <end position="429"/>
    </location>
</feature>
<dbReference type="GO" id="GO:0005886">
    <property type="term" value="C:plasma membrane"/>
    <property type="evidence" value="ECO:0007669"/>
    <property type="project" value="UniProtKB-SubCell"/>
</dbReference>
<gene>
    <name evidence="9" type="ORF">ABWK59_06095</name>
</gene>
<evidence type="ECO:0000256" key="3">
    <source>
        <dbReference type="ARBA" id="ARBA00022475"/>
    </source>
</evidence>
<dbReference type="PANTHER" id="PTHR45826:SF2">
    <property type="entry name" value="AMINO ACID TRANSPORTER"/>
    <property type="match status" value="1"/>
</dbReference>
<proteinExistence type="predicted"/>
<evidence type="ECO:0000256" key="8">
    <source>
        <dbReference type="SAM" id="Phobius"/>
    </source>
</evidence>
<evidence type="ECO:0000256" key="7">
    <source>
        <dbReference type="SAM" id="MobiDB-lite"/>
    </source>
</evidence>
<evidence type="ECO:0000313" key="9">
    <source>
        <dbReference type="EMBL" id="XCM78528.1"/>
    </source>
</evidence>
<dbReference type="InterPro" id="IPR002293">
    <property type="entry name" value="AA/rel_permease1"/>
</dbReference>
<feature type="transmembrane region" description="Helical" evidence="8">
    <location>
        <begin position="18"/>
        <end position="36"/>
    </location>
</feature>
<evidence type="ECO:0000256" key="4">
    <source>
        <dbReference type="ARBA" id="ARBA00022692"/>
    </source>
</evidence>
<keyword evidence="4 8" id="KW-0812">Transmembrane</keyword>
<comment type="subcellular location">
    <subcellularLocation>
        <location evidence="1">Cell membrane</location>
        <topology evidence="1">Multi-pass membrane protein</topology>
    </subcellularLocation>
</comment>
<feature type="transmembrane region" description="Helical" evidence="8">
    <location>
        <begin position="143"/>
        <end position="166"/>
    </location>
</feature>
<keyword evidence="5 8" id="KW-1133">Transmembrane helix</keyword>
<name>A0AAU8JTX3_9ACTN</name>
<feature type="region of interest" description="Disordered" evidence="7">
    <location>
        <begin position="473"/>
        <end position="495"/>
    </location>
</feature>
<evidence type="ECO:0000256" key="1">
    <source>
        <dbReference type="ARBA" id="ARBA00004651"/>
    </source>
</evidence>
<feature type="transmembrane region" description="Helical" evidence="8">
    <location>
        <begin position="435"/>
        <end position="457"/>
    </location>
</feature>
<feature type="transmembrane region" description="Helical" evidence="8">
    <location>
        <begin position="97"/>
        <end position="123"/>
    </location>
</feature>
<evidence type="ECO:0000256" key="5">
    <source>
        <dbReference type="ARBA" id="ARBA00022989"/>
    </source>
</evidence>
<accession>A0AAU8JTX3</accession>
<evidence type="ECO:0000256" key="6">
    <source>
        <dbReference type="ARBA" id="ARBA00023136"/>
    </source>
</evidence>
<dbReference type="GO" id="GO:0022857">
    <property type="term" value="F:transmembrane transporter activity"/>
    <property type="evidence" value="ECO:0007669"/>
    <property type="project" value="InterPro"/>
</dbReference>
<feature type="transmembrane region" description="Helical" evidence="8">
    <location>
        <begin position="298"/>
        <end position="321"/>
    </location>
</feature>
<dbReference type="EMBL" id="CP159872">
    <property type="protein sequence ID" value="XCM78528.1"/>
    <property type="molecule type" value="Genomic_DNA"/>
</dbReference>
<dbReference type="PANTHER" id="PTHR45826">
    <property type="entry name" value="POLYAMINE TRANSPORTER PUT1"/>
    <property type="match status" value="1"/>
</dbReference>
<feature type="transmembrane region" description="Helical" evidence="8">
    <location>
        <begin position="173"/>
        <end position="192"/>
    </location>
</feature>
<feature type="transmembrane region" description="Helical" evidence="8">
    <location>
        <begin position="48"/>
        <end position="76"/>
    </location>
</feature>
<dbReference type="KEGG" id="kcm:ABWK59_06095"/>
<keyword evidence="2" id="KW-0813">Transport</keyword>
<protein>
    <submittedName>
        <fullName evidence="9">APC family permease</fullName>
    </submittedName>
</protein>
<reference evidence="9" key="1">
    <citation type="submission" date="2024-06" db="EMBL/GenBank/DDBJ databases">
        <title>The genome sequences of Kitasatospora sp. strain HUAS MG31.</title>
        <authorList>
            <person name="Mo P."/>
        </authorList>
    </citation>
    <scope>NUCLEOTIDE SEQUENCE</scope>
    <source>
        <strain evidence="9">HUAS MG31</strain>
    </source>
</reference>
<sequence length="495" mass="53138">MPLDPPENRWPQPKRVRLLALVALIFFSVSGGAYGIEELFSTSGPGMAVLLIIVTPVIYSVPHALVCAELGTAIPVEGGYYHWVKKGLGRFWAFQQGLLQWICSFVDMALYPVLFTSYLQSLVGAVAPGEHVLFTLGNLRFDLNWVICVGVIAVFTLLNLFGAGWVGESSVAFALICLTPMLVLTVIGFVHLVSDGVNPIDSLTTSQEQSTWNAFGAGLFIVMWNYCGWDSVSNIAGEMENPRKHLPKALAVSVLLIMVGYLLPSIASLAVGADGEGGWRSWEAGSFSDVAEQLAGPWLQIAVTVGGMFAAVAMFSALLAANSRLPFALARDGYFPTWVARESKRYRMPIVSIVGSSVIYAMFCLSSFANLVIFDVFLTNIGILLEVAALIALRIKAPRMERPYRIPGGWASLAGIALCLLSVCVWAAWQQYVESGTQAVTYCLVVVGGSVLLYPLLARRKDARQAAADDLSGAAGRSAQLAGSARGVPADSVEA</sequence>
<dbReference type="AlphaFoldDB" id="A0AAU8JTX3"/>
<keyword evidence="3" id="KW-1003">Cell membrane</keyword>